<evidence type="ECO:0000313" key="2">
    <source>
        <dbReference type="Proteomes" id="UP001148786"/>
    </source>
</evidence>
<dbReference type="EMBL" id="JANKHO010001854">
    <property type="protein sequence ID" value="KAJ3497569.1"/>
    <property type="molecule type" value="Genomic_DNA"/>
</dbReference>
<comment type="caution">
    <text evidence="1">The sequence shown here is derived from an EMBL/GenBank/DDBJ whole genome shotgun (WGS) entry which is preliminary data.</text>
</comment>
<keyword evidence="2" id="KW-1185">Reference proteome</keyword>
<name>A0A9W8JYD2_9AGAR</name>
<gene>
    <name evidence="1" type="ORF">NLJ89_g10331</name>
</gene>
<sequence>MSEILRRSCLIVSYSNITSMINYLAERSIERARIAACSTYALVYDNVNISTSIFVEQGPNATGKVQSGALAVIDELVNTHAEDMQLQPCFITFAKPFH</sequence>
<evidence type="ECO:0000313" key="1">
    <source>
        <dbReference type="EMBL" id="KAJ3497569.1"/>
    </source>
</evidence>
<protein>
    <submittedName>
        <fullName evidence="1">Uncharacterized protein</fullName>
    </submittedName>
</protein>
<dbReference type="OrthoDB" id="3040861at2759"/>
<accession>A0A9W8JYD2</accession>
<organism evidence="1 2">
    <name type="scientific">Agrocybe chaxingu</name>
    <dbReference type="NCBI Taxonomy" id="84603"/>
    <lineage>
        <taxon>Eukaryota</taxon>
        <taxon>Fungi</taxon>
        <taxon>Dikarya</taxon>
        <taxon>Basidiomycota</taxon>
        <taxon>Agaricomycotina</taxon>
        <taxon>Agaricomycetes</taxon>
        <taxon>Agaricomycetidae</taxon>
        <taxon>Agaricales</taxon>
        <taxon>Agaricineae</taxon>
        <taxon>Strophariaceae</taxon>
        <taxon>Agrocybe</taxon>
    </lineage>
</organism>
<dbReference type="Proteomes" id="UP001148786">
    <property type="component" value="Unassembled WGS sequence"/>
</dbReference>
<reference evidence="1" key="1">
    <citation type="submission" date="2022-07" db="EMBL/GenBank/DDBJ databases">
        <title>Genome Sequence of Agrocybe chaxingu.</title>
        <authorList>
            <person name="Buettner E."/>
        </authorList>
    </citation>
    <scope>NUCLEOTIDE SEQUENCE</scope>
    <source>
        <strain evidence="1">MP-N11</strain>
    </source>
</reference>
<dbReference type="AlphaFoldDB" id="A0A9W8JYD2"/>
<proteinExistence type="predicted"/>